<proteinExistence type="inferred from homology"/>
<sequence>MSETKTTIVLVEDNPLQRRLIERLMAAGSRIPHVIESYGHLESAQERIRRGGVDLILLDLVLPETQGLETLARVRARAPTVPVIVLTGVDDMETAVRAVSAGAHDYVLKDKLSAARLDRAVRYVLERSRVRATEWSSPMLRLAHQQFLKAAQWLAVDDNLRQRLLFPQRTRLVSFPFRRDEYDQVETVFGYRVQHLLTMGPTLGGMRYHEDLSLGDISALAFLATWKCALFRLPFGGAKGGVRIDPSTLSNDELQRVTRRFIFELCDVIGPERDVIAPGLAGQENAMGWAMDTYSQQRGYTVAGVATGKPEVLGGLPGFYTMSGVAMAYISAKAADYADIEVEGARAVIQGFGHVGRHGAQALQERGMRVVAMSDASGGLHNPDGLDLDALYAWVDSTGAMHGFSEADPISHPKLLELDCEFLVPATRRAQVTAENAARLQCRVLIEGANGPTSADADEILQERDVLVVPDLLAAAGVTIASYFEWLQDAQRQRWSEARVQQRLFALLDEAFARTWQRAQAESVDLRSAAMLEAVGHVAQAKMARGLFP</sequence>
<organism evidence="3 4">
    <name type="scientific">Bradymonas sediminis</name>
    <dbReference type="NCBI Taxonomy" id="1548548"/>
    <lineage>
        <taxon>Bacteria</taxon>
        <taxon>Deltaproteobacteria</taxon>
        <taxon>Bradymonadales</taxon>
        <taxon>Bradymonadaceae</taxon>
        <taxon>Bradymonas</taxon>
    </lineage>
</organism>
<dbReference type="InterPro" id="IPR036291">
    <property type="entry name" value="NAD(P)-bd_dom_sf"/>
</dbReference>
<dbReference type="SUPFAM" id="SSF51735">
    <property type="entry name" value="NAD(P)-binding Rossmann-fold domains"/>
    <property type="match status" value="1"/>
</dbReference>
<dbReference type="SUPFAM" id="SSF53223">
    <property type="entry name" value="Aminoacid dehydrogenase-like, N-terminal domain"/>
    <property type="match status" value="1"/>
</dbReference>
<dbReference type="GO" id="GO:0006538">
    <property type="term" value="P:L-glutamate catabolic process"/>
    <property type="evidence" value="ECO:0007669"/>
    <property type="project" value="TreeGrafter"/>
</dbReference>
<gene>
    <name evidence="3" type="ORF">DN745_13215</name>
</gene>
<dbReference type="SUPFAM" id="SSF52172">
    <property type="entry name" value="CheY-like"/>
    <property type="match status" value="1"/>
</dbReference>
<dbReference type="RefSeq" id="WP_111335524.1">
    <property type="nucleotide sequence ID" value="NZ_CP030032.1"/>
</dbReference>
<dbReference type="Pfam" id="PF02812">
    <property type="entry name" value="ELFV_dehydrog_N"/>
    <property type="match status" value="1"/>
</dbReference>
<dbReference type="InterPro" id="IPR011006">
    <property type="entry name" value="CheY-like_superfamily"/>
</dbReference>
<keyword evidence="4" id="KW-1185">Reference proteome</keyword>
<dbReference type="InterPro" id="IPR001789">
    <property type="entry name" value="Sig_transdc_resp-reg_receiver"/>
</dbReference>
<dbReference type="CDD" id="cd01076">
    <property type="entry name" value="NAD_bind_1_Glu_DH"/>
    <property type="match status" value="1"/>
</dbReference>
<dbReference type="Pfam" id="PF00072">
    <property type="entry name" value="Response_reg"/>
    <property type="match status" value="1"/>
</dbReference>
<comment type="similarity">
    <text evidence="1">Belongs to the Glu/Leu/Phe/Val dehydrogenases family.</text>
</comment>
<dbReference type="InterPro" id="IPR006097">
    <property type="entry name" value="Glu/Leu/Phe/Val/Trp_DH_dimer"/>
</dbReference>
<dbReference type="GO" id="GO:0000160">
    <property type="term" value="P:phosphorelay signal transduction system"/>
    <property type="evidence" value="ECO:0007669"/>
    <property type="project" value="InterPro"/>
</dbReference>
<dbReference type="KEGG" id="bsed:DN745_13215"/>
<dbReference type="PANTHER" id="PTHR11606:SF13">
    <property type="entry name" value="GLUTAMATE DEHYDROGENASE 1, MITOCHONDRIAL"/>
    <property type="match status" value="1"/>
</dbReference>
<evidence type="ECO:0000313" key="4">
    <source>
        <dbReference type="Proteomes" id="UP000249799"/>
    </source>
</evidence>
<dbReference type="EMBL" id="CP030032">
    <property type="protein sequence ID" value="AWV90235.1"/>
    <property type="molecule type" value="Genomic_DNA"/>
</dbReference>
<dbReference type="InterPro" id="IPR006096">
    <property type="entry name" value="Glu/Leu/Phe/Val/Trp_DH_C"/>
</dbReference>
<protein>
    <submittedName>
        <fullName evidence="3">Glutamate dehydrogenase</fullName>
    </submittedName>
</protein>
<dbReference type="PANTHER" id="PTHR11606">
    <property type="entry name" value="GLUTAMATE DEHYDROGENASE"/>
    <property type="match status" value="1"/>
</dbReference>
<keyword evidence="2" id="KW-0560">Oxidoreductase</keyword>
<dbReference type="Gene3D" id="3.40.50.2300">
    <property type="match status" value="1"/>
</dbReference>
<dbReference type="InterPro" id="IPR006095">
    <property type="entry name" value="Glu/Leu/Phe/Val/Trp_DH"/>
</dbReference>
<dbReference type="InterPro" id="IPR033922">
    <property type="entry name" value="NAD_bind_Glu_DH"/>
</dbReference>
<dbReference type="Gene3D" id="3.40.50.10860">
    <property type="entry name" value="Leucine Dehydrogenase, chain A, domain 1"/>
    <property type="match status" value="1"/>
</dbReference>
<dbReference type="Gene3D" id="3.40.50.720">
    <property type="entry name" value="NAD(P)-binding Rossmann-like Domain"/>
    <property type="match status" value="1"/>
</dbReference>
<reference evidence="3 4" key="1">
    <citation type="submission" date="2018-06" db="EMBL/GenBank/DDBJ databases">
        <title>Lujinxingia sediminis gen. nov. sp. nov., a new facultative anaerobic member of the class Deltaproteobacteria, and proposal of Lujinxingaceae fam. nov.</title>
        <authorList>
            <person name="Guo L.-Y."/>
            <person name="Li C.-M."/>
            <person name="Wang S."/>
            <person name="Du Z.-J."/>
        </authorList>
    </citation>
    <scope>NUCLEOTIDE SEQUENCE [LARGE SCALE GENOMIC DNA]</scope>
    <source>
        <strain evidence="3 4">FA350</strain>
    </source>
</reference>
<dbReference type="InterPro" id="IPR046346">
    <property type="entry name" value="Aminoacid_DH-like_N_sf"/>
</dbReference>
<dbReference type="Pfam" id="PF00208">
    <property type="entry name" value="ELFV_dehydrog"/>
    <property type="match status" value="1"/>
</dbReference>
<evidence type="ECO:0000313" key="3">
    <source>
        <dbReference type="EMBL" id="AWV90235.1"/>
    </source>
</evidence>
<evidence type="ECO:0000256" key="1">
    <source>
        <dbReference type="ARBA" id="ARBA00006382"/>
    </source>
</evidence>
<dbReference type="OrthoDB" id="9803297at2"/>
<dbReference type="PROSITE" id="PS00074">
    <property type="entry name" value="GLFV_DEHYDROGENASE"/>
    <property type="match status" value="1"/>
</dbReference>
<dbReference type="AlphaFoldDB" id="A0A2Z4FN26"/>
<dbReference type="InterPro" id="IPR033524">
    <property type="entry name" value="Glu/Leu/Phe/Val_DH_AS"/>
</dbReference>
<dbReference type="PRINTS" id="PR00082">
    <property type="entry name" value="GLFDHDRGNASE"/>
</dbReference>
<evidence type="ECO:0000256" key="2">
    <source>
        <dbReference type="ARBA" id="ARBA00023002"/>
    </source>
</evidence>
<name>A0A2Z4FN26_9DELT</name>
<dbReference type="Proteomes" id="UP000249799">
    <property type="component" value="Chromosome"/>
</dbReference>
<dbReference type="CDD" id="cd00156">
    <property type="entry name" value="REC"/>
    <property type="match status" value="1"/>
</dbReference>
<dbReference type="PROSITE" id="PS50110">
    <property type="entry name" value="RESPONSE_REGULATORY"/>
    <property type="match status" value="1"/>
</dbReference>
<accession>A0A2Z4FN26</accession>
<dbReference type="SMART" id="SM00448">
    <property type="entry name" value="REC"/>
    <property type="match status" value="1"/>
</dbReference>
<dbReference type="GO" id="GO:0004352">
    <property type="term" value="F:glutamate dehydrogenase (NAD+) activity"/>
    <property type="evidence" value="ECO:0007669"/>
    <property type="project" value="TreeGrafter"/>
</dbReference>
<dbReference type="SMART" id="SM00839">
    <property type="entry name" value="ELFV_dehydrog"/>
    <property type="match status" value="1"/>
</dbReference>